<evidence type="ECO:0000256" key="15">
    <source>
        <dbReference type="ARBA" id="ARBA00023026"/>
    </source>
</evidence>
<dbReference type="PROSITE" id="PS50112">
    <property type="entry name" value="PAS"/>
    <property type="match status" value="1"/>
</dbReference>
<accession>A0A2P7S1E5</accession>
<dbReference type="EMBL" id="PXYL01000019">
    <property type="protein sequence ID" value="PSJ56272.1"/>
    <property type="molecule type" value="Genomic_DNA"/>
</dbReference>
<dbReference type="SUPFAM" id="SSF55785">
    <property type="entry name" value="PYP-like sensor domain (PAS domain)"/>
    <property type="match status" value="1"/>
</dbReference>
<keyword evidence="8" id="KW-0288">FMN</keyword>
<evidence type="ECO:0000259" key="19">
    <source>
        <dbReference type="PROSITE" id="PS50113"/>
    </source>
</evidence>
<dbReference type="InterPro" id="IPR013767">
    <property type="entry name" value="PAS_fold"/>
</dbReference>
<evidence type="ECO:0000256" key="14">
    <source>
        <dbReference type="ARBA" id="ARBA00022991"/>
    </source>
</evidence>
<dbReference type="NCBIfam" id="TIGR00229">
    <property type="entry name" value="sensory_box"/>
    <property type="match status" value="1"/>
</dbReference>
<evidence type="ECO:0000256" key="4">
    <source>
        <dbReference type="ARBA" id="ARBA00022543"/>
    </source>
</evidence>
<comment type="catalytic activity">
    <reaction evidence="1">
        <text>ATP + protein L-histidine = ADP + protein N-phospho-L-histidine.</text>
        <dbReference type="EC" id="2.7.13.3"/>
    </reaction>
</comment>
<evidence type="ECO:0000259" key="18">
    <source>
        <dbReference type="PROSITE" id="PS50112"/>
    </source>
</evidence>
<keyword evidence="11" id="KW-0547">Nucleotide-binding</keyword>
<dbReference type="Gene3D" id="3.30.565.10">
    <property type="entry name" value="Histidine kinase-like ATPase, C-terminal domain"/>
    <property type="match status" value="1"/>
</dbReference>
<protein>
    <recommendedName>
        <fullName evidence="3">Blue-light-activated histidine kinase</fullName>
        <ecNumber evidence="2">2.7.13.3</ecNumber>
    </recommendedName>
</protein>
<comment type="caution">
    <text evidence="20">The sequence shown here is derived from an EMBL/GenBank/DDBJ whole genome shotgun (WGS) entry which is preliminary data.</text>
</comment>
<evidence type="ECO:0000256" key="5">
    <source>
        <dbReference type="ARBA" id="ARBA00022553"/>
    </source>
</evidence>
<evidence type="ECO:0000256" key="16">
    <source>
        <dbReference type="ARBA" id="ARBA00023170"/>
    </source>
</evidence>
<evidence type="ECO:0000256" key="8">
    <source>
        <dbReference type="ARBA" id="ARBA00022643"/>
    </source>
</evidence>
<evidence type="ECO:0000256" key="1">
    <source>
        <dbReference type="ARBA" id="ARBA00000085"/>
    </source>
</evidence>
<dbReference type="SMART" id="SM00911">
    <property type="entry name" value="HWE_HK"/>
    <property type="match status" value="1"/>
</dbReference>
<dbReference type="Gene3D" id="3.30.450.20">
    <property type="entry name" value="PAS domain"/>
    <property type="match status" value="1"/>
</dbReference>
<dbReference type="GO" id="GO:0009881">
    <property type="term" value="F:photoreceptor activity"/>
    <property type="evidence" value="ECO:0007669"/>
    <property type="project" value="UniProtKB-KW"/>
</dbReference>
<evidence type="ECO:0000313" key="21">
    <source>
        <dbReference type="Proteomes" id="UP000240653"/>
    </source>
</evidence>
<name>A0A2P7S1E5_9HYPH</name>
<evidence type="ECO:0000256" key="10">
    <source>
        <dbReference type="ARBA" id="ARBA00022737"/>
    </source>
</evidence>
<dbReference type="InterPro" id="IPR000700">
    <property type="entry name" value="PAS-assoc_C"/>
</dbReference>
<evidence type="ECO:0000256" key="7">
    <source>
        <dbReference type="ARBA" id="ARBA00022630"/>
    </source>
</evidence>
<keyword evidence="16" id="KW-0675">Receptor</keyword>
<feature type="domain" description="PAS" evidence="18">
    <location>
        <begin position="27"/>
        <end position="96"/>
    </location>
</feature>
<dbReference type="InterPro" id="IPR001610">
    <property type="entry name" value="PAC"/>
</dbReference>
<organism evidence="20 21">
    <name type="scientific">Pseudaminobacter soli</name>
    <name type="common">ex Li et al. 2025</name>
    <dbReference type="NCBI Taxonomy" id="1295366"/>
    <lineage>
        <taxon>Bacteria</taxon>
        <taxon>Pseudomonadati</taxon>
        <taxon>Pseudomonadota</taxon>
        <taxon>Alphaproteobacteria</taxon>
        <taxon>Hyphomicrobiales</taxon>
        <taxon>Phyllobacteriaceae</taxon>
        <taxon>Pseudaminobacter</taxon>
    </lineage>
</organism>
<evidence type="ECO:0000256" key="12">
    <source>
        <dbReference type="ARBA" id="ARBA00022777"/>
    </source>
</evidence>
<dbReference type="InterPro" id="IPR036890">
    <property type="entry name" value="HATPase_C_sf"/>
</dbReference>
<dbReference type="SUPFAM" id="SSF55874">
    <property type="entry name" value="ATPase domain of HSP90 chaperone/DNA topoisomerase II/histidine kinase"/>
    <property type="match status" value="1"/>
</dbReference>
<dbReference type="SMART" id="SM00091">
    <property type="entry name" value="PAS"/>
    <property type="match status" value="1"/>
</dbReference>
<evidence type="ECO:0000256" key="13">
    <source>
        <dbReference type="ARBA" id="ARBA00022840"/>
    </source>
</evidence>
<dbReference type="SMART" id="SM00086">
    <property type="entry name" value="PAC"/>
    <property type="match status" value="1"/>
</dbReference>
<evidence type="ECO:0000256" key="6">
    <source>
        <dbReference type="ARBA" id="ARBA00022606"/>
    </source>
</evidence>
<keyword evidence="15" id="KW-0843">Virulence</keyword>
<gene>
    <name evidence="20" type="ORF">C7I85_25225</name>
</gene>
<keyword evidence="7" id="KW-0285">Flavoprotein</keyword>
<evidence type="ECO:0000256" key="11">
    <source>
        <dbReference type="ARBA" id="ARBA00022741"/>
    </source>
</evidence>
<dbReference type="GO" id="GO:0004673">
    <property type="term" value="F:protein histidine kinase activity"/>
    <property type="evidence" value="ECO:0007669"/>
    <property type="project" value="UniProtKB-EC"/>
</dbReference>
<feature type="region of interest" description="Disordered" evidence="17">
    <location>
        <begin position="1"/>
        <end position="24"/>
    </location>
</feature>
<keyword evidence="5" id="KW-0597">Phosphoprotein</keyword>
<dbReference type="InterPro" id="IPR035965">
    <property type="entry name" value="PAS-like_dom_sf"/>
</dbReference>
<evidence type="ECO:0000256" key="17">
    <source>
        <dbReference type="SAM" id="MobiDB-lite"/>
    </source>
</evidence>
<keyword evidence="12 20" id="KW-0418">Kinase</keyword>
<dbReference type="RefSeq" id="WP_106726761.1">
    <property type="nucleotide sequence ID" value="NZ_PXYL01000019.1"/>
</dbReference>
<keyword evidence="13" id="KW-0067">ATP-binding</keyword>
<sequence>MVHSSEKQVQPDFCGSRTLGDGDAPDPRDWLAAIIEGSDDAIVSKDLKGTIQSWNPGASRLFGYTANEVVGKPITILIPQDRLDEEPAILSQIQQGKRVEHFETVRRRKDGSLVDISLTISPIRNGQGVIVGASKIARDITEKRLAREQQQLFMGELRHRVKNLFALASAIVSVSARSCADTEELVGSIQARLSSLAHAHELTMSGWQDELETEQQVDLEALIRTILEPYSSWNRTAVEGDNPVVRGKCVTHIALLLHELATNAAKYGSLSADNGKLRVNVQAEGDQVRLLWEETGGPVPSPGPVGFGSRLEKGLASALSATIERDWRTTGLVATITIPTGILNK</sequence>
<dbReference type="EC" id="2.7.13.3" evidence="2"/>
<evidence type="ECO:0000313" key="20">
    <source>
        <dbReference type="EMBL" id="PSJ56272.1"/>
    </source>
</evidence>
<keyword evidence="4" id="KW-0600">Photoreceptor protein</keyword>
<dbReference type="InterPro" id="IPR000014">
    <property type="entry name" value="PAS"/>
</dbReference>
<dbReference type="PROSITE" id="PS50113">
    <property type="entry name" value="PAC"/>
    <property type="match status" value="1"/>
</dbReference>
<dbReference type="Pfam" id="PF07536">
    <property type="entry name" value="HWE_HK"/>
    <property type="match status" value="1"/>
</dbReference>
<dbReference type="GO" id="GO:0005524">
    <property type="term" value="F:ATP binding"/>
    <property type="evidence" value="ECO:0007669"/>
    <property type="project" value="UniProtKB-KW"/>
</dbReference>
<keyword evidence="14" id="KW-0157">Chromophore</keyword>
<dbReference type="Proteomes" id="UP000240653">
    <property type="component" value="Unassembled WGS sequence"/>
</dbReference>
<dbReference type="GO" id="GO:0006355">
    <property type="term" value="P:regulation of DNA-templated transcription"/>
    <property type="evidence" value="ECO:0007669"/>
    <property type="project" value="InterPro"/>
</dbReference>
<dbReference type="PANTHER" id="PTHR41523:SF8">
    <property type="entry name" value="ETHYLENE RESPONSE SENSOR PROTEIN"/>
    <property type="match status" value="1"/>
</dbReference>
<dbReference type="OrthoDB" id="341208at2"/>
<proteinExistence type="predicted"/>
<dbReference type="InterPro" id="IPR011102">
    <property type="entry name" value="Sig_transdc_His_kinase_HWE"/>
</dbReference>
<reference evidence="20 21" key="1">
    <citation type="submission" date="2018-03" db="EMBL/GenBank/DDBJ databases">
        <title>The draft genome of Mesorhizobium soli JCM 19897.</title>
        <authorList>
            <person name="Li L."/>
            <person name="Liu L."/>
            <person name="Liang L."/>
            <person name="Wang T."/>
            <person name="Zhang X."/>
        </authorList>
    </citation>
    <scope>NUCLEOTIDE SEQUENCE [LARGE SCALE GENOMIC DNA]</scope>
    <source>
        <strain evidence="20 21">JCM 19897</strain>
    </source>
</reference>
<dbReference type="Pfam" id="PF00989">
    <property type="entry name" value="PAS"/>
    <property type="match status" value="1"/>
</dbReference>
<keyword evidence="9" id="KW-0808">Transferase</keyword>
<feature type="domain" description="PAC" evidence="19">
    <location>
        <begin position="100"/>
        <end position="152"/>
    </location>
</feature>
<dbReference type="AlphaFoldDB" id="A0A2P7S1E5"/>
<dbReference type="CDD" id="cd00130">
    <property type="entry name" value="PAS"/>
    <property type="match status" value="1"/>
</dbReference>
<keyword evidence="10" id="KW-0677">Repeat</keyword>
<evidence type="ECO:0000256" key="9">
    <source>
        <dbReference type="ARBA" id="ARBA00022679"/>
    </source>
</evidence>
<evidence type="ECO:0000256" key="3">
    <source>
        <dbReference type="ARBA" id="ARBA00021740"/>
    </source>
</evidence>
<keyword evidence="21" id="KW-1185">Reference proteome</keyword>
<evidence type="ECO:0000256" key="2">
    <source>
        <dbReference type="ARBA" id="ARBA00012438"/>
    </source>
</evidence>
<keyword evidence="6" id="KW-0716">Sensory transduction</keyword>
<dbReference type="PANTHER" id="PTHR41523">
    <property type="entry name" value="TWO-COMPONENT SYSTEM SENSOR PROTEIN"/>
    <property type="match status" value="1"/>
</dbReference>